<dbReference type="GO" id="GO:0003677">
    <property type="term" value="F:DNA binding"/>
    <property type="evidence" value="ECO:0007669"/>
    <property type="project" value="InterPro"/>
</dbReference>
<dbReference type="InterPro" id="IPR002941">
    <property type="entry name" value="DNA_methylase_N4/N6"/>
</dbReference>
<accession>A0A843YWN3</accession>
<proteinExistence type="predicted"/>
<dbReference type="GO" id="GO:0032259">
    <property type="term" value="P:methylation"/>
    <property type="evidence" value="ECO:0007669"/>
    <property type="project" value="UniProtKB-KW"/>
</dbReference>
<organism evidence="4 5">
    <name type="scientific">Glaciimonas soli</name>
    <dbReference type="NCBI Taxonomy" id="2590999"/>
    <lineage>
        <taxon>Bacteria</taxon>
        <taxon>Pseudomonadati</taxon>
        <taxon>Pseudomonadota</taxon>
        <taxon>Betaproteobacteria</taxon>
        <taxon>Burkholderiales</taxon>
        <taxon>Oxalobacteraceae</taxon>
        <taxon>Glaciimonas</taxon>
    </lineage>
</organism>
<keyword evidence="5" id="KW-1185">Reference proteome</keyword>
<evidence type="ECO:0000256" key="2">
    <source>
        <dbReference type="ARBA" id="ARBA00022679"/>
    </source>
</evidence>
<dbReference type="InterPro" id="IPR029063">
    <property type="entry name" value="SAM-dependent_MTases_sf"/>
</dbReference>
<dbReference type="EMBL" id="WINI01000004">
    <property type="protein sequence ID" value="MQR00986.1"/>
    <property type="molecule type" value="Genomic_DNA"/>
</dbReference>
<dbReference type="RefSeq" id="WP_153234590.1">
    <property type="nucleotide sequence ID" value="NZ_WINI01000004.1"/>
</dbReference>
<evidence type="ECO:0000313" key="4">
    <source>
        <dbReference type="EMBL" id="MQR00986.1"/>
    </source>
</evidence>
<dbReference type="GO" id="GO:0008170">
    <property type="term" value="F:N-methyltransferase activity"/>
    <property type="evidence" value="ECO:0007669"/>
    <property type="project" value="InterPro"/>
</dbReference>
<keyword evidence="1 4" id="KW-0489">Methyltransferase</keyword>
<dbReference type="SUPFAM" id="SSF53335">
    <property type="entry name" value="S-adenosyl-L-methionine-dependent methyltransferases"/>
    <property type="match status" value="1"/>
</dbReference>
<reference evidence="4 5" key="1">
    <citation type="submission" date="2019-10" db="EMBL/GenBank/DDBJ databases">
        <title>Glaciimonas soli sp. nov., a psychrophilic bacterium isolated from the forest soil of a high elevation mountain in Taiwan.</title>
        <authorList>
            <person name="Wang L.-T."/>
            <person name="Shieh W.Y."/>
        </authorList>
    </citation>
    <scope>NUCLEOTIDE SEQUENCE [LARGE SCALE GENOMIC DNA]</scope>
    <source>
        <strain evidence="4 5">GS1</strain>
    </source>
</reference>
<evidence type="ECO:0000259" key="3">
    <source>
        <dbReference type="Pfam" id="PF01555"/>
    </source>
</evidence>
<sequence>MNKCSNDTIVEKNFSSIHTLNPKRNNDTLSVQEARLFPYYAGYSSSFALNVLKSLSLDKDALVLDPWNGSGTTTNAANSLGYKAVGFDLNPAMVVVAKANAVSYADAPSLPHLARLLVDRAQVHKMFDSAADPLRVWLTPQSATHIRALELEINRALVSFDRYASLKEASVLNEISALAAFFYLALFRTTRRLLRDFVPTNPTWTKIPRSTLNRKRPSASLIAETFISEVQSLSVKIFSQKQVKTKKVIPIALQMGNAEDIKLADSSADAVISSPPYCTRIDYAVATAIELAVLGLSTSEFDSLRRSLTGTSTVTKEPKALNPSWGPTCLTFLDAVYDHSSVASSTYYFKNHLQYFASLSRSLSEVGRVLARNGTCVLVVQDSYYKDVYNNVPQIVCEMASNSGLELVHRGDFHSKRSMAGINPKARMYVANRTSTESVLYFRHG</sequence>
<dbReference type="Pfam" id="PF01555">
    <property type="entry name" value="N6_N4_Mtase"/>
    <property type="match status" value="1"/>
</dbReference>
<protein>
    <submittedName>
        <fullName evidence="4">DNA methylase</fullName>
    </submittedName>
</protein>
<dbReference type="OrthoDB" id="9816288at2"/>
<keyword evidence="2" id="KW-0808">Transferase</keyword>
<dbReference type="AlphaFoldDB" id="A0A843YWN3"/>
<feature type="domain" description="DNA methylase N-4/N-6" evidence="3">
    <location>
        <begin position="55"/>
        <end position="97"/>
    </location>
</feature>
<dbReference type="Proteomes" id="UP000451565">
    <property type="component" value="Unassembled WGS sequence"/>
</dbReference>
<dbReference type="Gene3D" id="3.40.50.150">
    <property type="entry name" value="Vaccinia Virus protein VP39"/>
    <property type="match status" value="2"/>
</dbReference>
<comment type="caution">
    <text evidence="4">The sequence shown here is derived from an EMBL/GenBank/DDBJ whole genome shotgun (WGS) entry which is preliminary data.</text>
</comment>
<evidence type="ECO:0000313" key="5">
    <source>
        <dbReference type="Proteomes" id="UP000451565"/>
    </source>
</evidence>
<gene>
    <name evidence="4" type="ORF">GEV47_09855</name>
</gene>
<evidence type="ECO:0000256" key="1">
    <source>
        <dbReference type="ARBA" id="ARBA00022603"/>
    </source>
</evidence>
<name>A0A843YWN3_9BURK</name>